<keyword evidence="2" id="KW-0812">Transmembrane</keyword>
<feature type="transmembrane region" description="Helical" evidence="2">
    <location>
        <begin position="251"/>
        <end position="271"/>
    </location>
</feature>
<dbReference type="RefSeq" id="WP_149110842.1">
    <property type="nucleotide sequence ID" value="NZ_CP042425.1"/>
</dbReference>
<keyword evidence="2" id="KW-1133">Transmembrane helix</keyword>
<feature type="transmembrane region" description="Helical" evidence="2">
    <location>
        <begin position="19"/>
        <end position="41"/>
    </location>
</feature>
<evidence type="ECO:0000256" key="1">
    <source>
        <dbReference type="SAM" id="MobiDB-lite"/>
    </source>
</evidence>
<dbReference type="AlphaFoldDB" id="A0A5C1AGJ6"/>
<accession>A0A5C1AGJ6</accession>
<dbReference type="Proteomes" id="UP000324974">
    <property type="component" value="Chromosome"/>
</dbReference>
<protein>
    <recommendedName>
        <fullName evidence="5">Cytochrome c domain-containing protein</fullName>
    </recommendedName>
</protein>
<feature type="compositionally biased region" description="Basic and acidic residues" evidence="1">
    <location>
        <begin position="369"/>
        <end position="384"/>
    </location>
</feature>
<sequence length="539" mass="59055">MTDTPRPYSLRDLPTPAKLVVTCYLIGVGLGYFSALVQLHLQHSSRNGEAMPGLGDVVEIFAGWKKATDEDRGPPRSKLQKLIMGPIEGAAFNGSGTMAPAFFTRDNEGELNEEKYSKQIKADPKRKAVLDAEREGERIALDEWLKLPEDGRKSAYENDNLPLPDALKGKPITPAALTANKTGVRVKLIFNERCARCHKKGEQVEKFPLENVEQIAKYWVPPDKVEIVDGMVRSERQMSIEALTQSTHAHLLSFAMLFSLTGIIFAFTSYPVWFRCIFAPMVVAAQIADVSCWWLARVDGVGPFFAMAIIGTGTLTGIGLLIHIILGTLNMWTGFGRAVMVLLLIGGGAGAVYVGLKVVQPALDVERARAAKKEEPPKADDKAAGQKQAAAPVPAPAAPMAQTSHLEKLIMASRDKNVPFSGDGTMAPAFFEKDKKFKELVAKHPHVEQEREGERLVLQAWLRTPVADRKKSYEADSFPLPLDRTGKPLTPEFLADGKAVKVKSILAARCVTCHGDGGKQDSFPLDTWEGLEAYFNPPK</sequence>
<keyword evidence="2" id="KW-0472">Membrane</keyword>
<evidence type="ECO:0008006" key="5">
    <source>
        <dbReference type="Google" id="ProtNLM"/>
    </source>
</evidence>
<feature type="transmembrane region" description="Helical" evidence="2">
    <location>
        <begin position="338"/>
        <end position="359"/>
    </location>
</feature>
<feature type="compositionally biased region" description="Low complexity" evidence="1">
    <location>
        <begin position="385"/>
        <end position="397"/>
    </location>
</feature>
<dbReference type="OrthoDB" id="282780at2"/>
<evidence type="ECO:0000256" key="2">
    <source>
        <dbReference type="SAM" id="Phobius"/>
    </source>
</evidence>
<dbReference type="KEGG" id="lrs:PX52LOC_03017"/>
<feature type="region of interest" description="Disordered" evidence="1">
    <location>
        <begin position="369"/>
        <end position="397"/>
    </location>
</feature>
<reference evidence="4" key="1">
    <citation type="submission" date="2019-08" db="EMBL/GenBank/DDBJ databases">
        <title>Limnoglobus roseus gen. nov., sp. nov., a novel freshwater planctomycete with a giant genome from the family Gemmataceae.</title>
        <authorList>
            <person name="Kulichevskaya I.S."/>
            <person name="Naumoff D.G."/>
            <person name="Miroshnikov K."/>
            <person name="Ivanova A."/>
            <person name="Philippov D.A."/>
            <person name="Hakobyan A."/>
            <person name="Rijpstra I.C."/>
            <person name="Sinninghe Damste J.S."/>
            <person name="Liesack W."/>
            <person name="Dedysh S.N."/>
        </authorList>
    </citation>
    <scope>NUCLEOTIDE SEQUENCE [LARGE SCALE GENOMIC DNA]</scope>
    <source>
        <strain evidence="4">PX52</strain>
    </source>
</reference>
<dbReference type="EMBL" id="CP042425">
    <property type="protein sequence ID" value="QEL16078.1"/>
    <property type="molecule type" value="Genomic_DNA"/>
</dbReference>
<evidence type="ECO:0000313" key="3">
    <source>
        <dbReference type="EMBL" id="QEL16078.1"/>
    </source>
</evidence>
<name>A0A5C1AGJ6_9BACT</name>
<evidence type="ECO:0000313" key="4">
    <source>
        <dbReference type="Proteomes" id="UP000324974"/>
    </source>
</evidence>
<feature type="transmembrane region" description="Helical" evidence="2">
    <location>
        <begin position="303"/>
        <end position="326"/>
    </location>
</feature>
<keyword evidence="4" id="KW-1185">Reference proteome</keyword>
<organism evidence="3 4">
    <name type="scientific">Limnoglobus roseus</name>
    <dbReference type="NCBI Taxonomy" id="2598579"/>
    <lineage>
        <taxon>Bacteria</taxon>
        <taxon>Pseudomonadati</taxon>
        <taxon>Planctomycetota</taxon>
        <taxon>Planctomycetia</taxon>
        <taxon>Gemmatales</taxon>
        <taxon>Gemmataceae</taxon>
        <taxon>Limnoglobus</taxon>
    </lineage>
</organism>
<proteinExistence type="predicted"/>
<gene>
    <name evidence="3" type="ORF">PX52LOC_03017</name>
</gene>